<evidence type="ECO:0000256" key="1">
    <source>
        <dbReference type="ARBA" id="ARBA00006586"/>
    </source>
</evidence>
<feature type="binding site" evidence="6">
    <location>
        <position position="298"/>
    </location>
    <ligand>
        <name>Ca(2+)</name>
        <dbReference type="ChEBI" id="CHEBI:29108"/>
    </ligand>
</feature>
<dbReference type="InterPro" id="IPR002692">
    <property type="entry name" value="S45"/>
</dbReference>
<dbReference type="InterPro" id="IPR014395">
    <property type="entry name" value="Pen/GL7ACA/AHL_acylase"/>
</dbReference>
<dbReference type="PROSITE" id="PS51318">
    <property type="entry name" value="TAT"/>
    <property type="match status" value="1"/>
</dbReference>
<accession>A0A926QRZ2</accession>
<comment type="caution">
    <text evidence="7">The sequence shown here is derived from an EMBL/GenBank/DDBJ whole genome shotgun (WGS) entry which is preliminary data.</text>
</comment>
<dbReference type="GO" id="GO:0046872">
    <property type="term" value="F:metal ion binding"/>
    <property type="evidence" value="ECO:0007669"/>
    <property type="project" value="UniProtKB-KW"/>
</dbReference>
<evidence type="ECO:0000256" key="2">
    <source>
        <dbReference type="ARBA" id="ARBA00022729"/>
    </source>
</evidence>
<dbReference type="Gene3D" id="1.10.439.10">
    <property type="entry name" value="Penicillin Amidohydrolase, domain 1"/>
    <property type="match status" value="1"/>
</dbReference>
<dbReference type="Gene3D" id="2.30.120.10">
    <property type="match status" value="1"/>
</dbReference>
<keyword evidence="4" id="KW-0865">Zymogen</keyword>
<feature type="active site" description="Nucleophile" evidence="5">
    <location>
        <position position="225"/>
    </location>
</feature>
<organism evidence="7 8">
    <name type="scientific">Streptomyces griseicoloratus</name>
    <dbReference type="NCBI Taxonomy" id="2752516"/>
    <lineage>
        <taxon>Bacteria</taxon>
        <taxon>Bacillati</taxon>
        <taxon>Actinomycetota</taxon>
        <taxon>Actinomycetes</taxon>
        <taxon>Kitasatosporales</taxon>
        <taxon>Streptomycetaceae</taxon>
        <taxon>Streptomyces</taxon>
    </lineage>
</organism>
<feature type="binding site" evidence="6">
    <location>
        <position position="295"/>
    </location>
    <ligand>
        <name>Ca(2+)</name>
        <dbReference type="ChEBI" id="CHEBI:29108"/>
    </ligand>
</feature>
<sequence length="753" mass="83711">MSGWKVEQLVGHLRRTGVSRRRVLGTAAGLAATAAGVPSAAAFAAPERTLPEQARWRRHAARVTITRDDWGIPHIVGKTNADAVFGMMYAQAEDDFNRIEQNYLVALGRLAEAEGESAIWQDLRQRLFLDPEALKKDYAKSPAWLRTLMRAWADGLNYYLATHPEVRPRVLDRFEPWMPLSFSEGSIGGDIESVLLTRLEAFYGRRDVPMTDEERGLVLREPTGSNGFAIAPSHTRDGHALLLINPHTSFFFRSEQHVTSGEGLNVYGAATWGQFFIYQGFNAHTGWMHTTAGVDNIDEFAETIVTGADGTRHYRYGDELRPVTTKTITLSFRTEDGGLGERSFTTFATHHGPIVREADGKWIACALMNKPVEALKQSFLRTTTGSYADYLRVAGLKANSSNNTLFADSKGEIAFLMPQFMPVRDDRFDYRRPVDGSDPATDWRGLHSLDSMPHVVNPENGWVFNVNNWPWTAAGADSPKAADYPRYFDRVGENPRGPQAERVLSARDDFTPQTLIEAAFDPYLTAFARLVPGLVAAWDRLPEGDGRKATLAGPVGVLRDWDHRWAADSTATSVAVFWGEDLWALTSQAAADAGTSVWDYMADRASDAQRLDALETATRRLARDFGSWKVPWGDINRYQRNDGAIVQRFSDAKPSIPVPFPSARWGSLASFGARAYPGTKRYYGTSGNSFVAVVEFGPRLRAWAVTAGGASGHPDSPHFDDQADRYARGDLRPVYFYADDLEGHIERRYRPGS</sequence>
<evidence type="ECO:0000313" key="7">
    <source>
        <dbReference type="EMBL" id="MBD0421210.1"/>
    </source>
</evidence>
<gene>
    <name evidence="7" type="ORF">H0H10_18985</name>
</gene>
<keyword evidence="8" id="KW-1185">Reference proteome</keyword>
<dbReference type="Proteomes" id="UP000621210">
    <property type="component" value="Unassembled WGS sequence"/>
</dbReference>
<dbReference type="Gene3D" id="1.10.1400.10">
    <property type="match status" value="1"/>
</dbReference>
<proteinExistence type="inferred from homology"/>
<dbReference type="RefSeq" id="WP_188182196.1">
    <property type="nucleotide sequence ID" value="NZ_JACVQF010000198.1"/>
</dbReference>
<protein>
    <submittedName>
        <fullName evidence="7">Penicillin acylase family protein</fullName>
    </submittedName>
</protein>
<keyword evidence="2" id="KW-0732">Signal</keyword>
<dbReference type="InterPro" id="IPR006311">
    <property type="entry name" value="TAT_signal"/>
</dbReference>
<dbReference type="Gene3D" id="3.60.20.10">
    <property type="entry name" value="Glutamine Phosphoribosylpyrophosphate, subunit 1, domain 1"/>
    <property type="match status" value="1"/>
</dbReference>
<dbReference type="InterPro" id="IPR029055">
    <property type="entry name" value="Ntn_hydrolases_N"/>
</dbReference>
<dbReference type="SUPFAM" id="SSF56235">
    <property type="entry name" value="N-terminal nucleophile aminohydrolases (Ntn hydrolases)"/>
    <property type="match status" value="1"/>
</dbReference>
<dbReference type="PANTHER" id="PTHR34218">
    <property type="entry name" value="PEPTIDASE S45 PENICILLIN AMIDASE"/>
    <property type="match status" value="1"/>
</dbReference>
<dbReference type="AlphaFoldDB" id="A0A926QRZ2"/>
<evidence type="ECO:0000256" key="6">
    <source>
        <dbReference type="PIRSR" id="PIRSR001227-2"/>
    </source>
</evidence>
<evidence type="ECO:0000256" key="3">
    <source>
        <dbReference type="ARBA" id="ARBA00022801"/>
    </source>
</evidence>
<dbReference type="PIRSF" id="PIRSF001227">
    <property type="entry name" value="Pen_acylase"/>
    <property type="match status" value="1"/>
</dbReference>
<dbReference type="PANTHER" id="PTHR34218:SF3">
    <property type="entry name" value="ACYL-HOMOSERINE LACTONE ACYLASE PVDQ"/>
    <property type="match status" value="1"/>
</dbReference>
<reference evidence="7" key="1">
    <citation type="submission" date="2020-09" db="EMBL/GenBank/DDBJ databases">
        <title>Streptomyces grisecoloratus sp. nov., isolated from cotton soil.</title>
        <authorList>
            <person name="Xing L."/>
        </authorList>
    </citation>
    <scope>NUCLEOTIDE SEQUENCE</scope>
    <source>
        <strain evidence="7">TRM S81-3</strain>
    </source>
</reference>
<comment type="cofactor">
    <cofactor evidence="6">
        <name>Ca(2+)</name>
        <dbReference type="ChEBI" id="CHEBI:29108"/>
    </cofactor>
    <text evidence="6">Binds 1 Ca(2+) ion per dimer.</text>
</comment>
<keyword evidence="6" id="KW-0106">Calcium</keyword>
<keyword evidence="3" id="KW-0378">Hydrolase</keyword>
<evidence type="ECO:0000256" key="5">
    <source>
        <dbReference type="PIRSR" id="PIRSR001227-1"/>
    </source>
</evidence>
<dbReference type="Pfam" id="PF01804">
    <property type="entry name" value="Penicil_amidase"/>
    <property type="match status" value="1"/>
</dbReference>
<dbReference type="EMBL" id="JACVQF010000198">
    <property type="protein sequence ID" value="MBD0421210.1"/>
    <property type="molecule type" value="Genomic_DNA"/>
</dbReference>
<comment type="similarity">
    <text evidence="1">Belongs to the peptidase S45 family.</text>
</comment>
<dbReference type="InterPro" id="IPR043147">
    <property type="entry name" value="Penicillin_amidase_A-knob"/>
</dbReference>
<evidence type="ECO:0000256" key="4">
    <source>
        <dbReference type="ARBA" id="ARBA00023145"/>
    </source>
</evidence>
<evidence type="ECO:0000313" key="8">
    <source>
        <dbReference type="Proteomes" id="UP000621210"/>
    </source>
</evidence>
<dbReference type="GO" id="GO:0016811">
    <property type="term" value="F:hydrolase activity, acting on carbon-nitrogen (but not peptide) bonds, in linear amides"/>
    <property type="evidence" value="ECO:0007669"/>
    <property type="project" value="InterPro"/>
</dbReference>
<name>A0A926QRZ2_9ACTN</name>
<keyword evidence="6" id="KW-0479">Metal-binding</keyword>
<reference evidence="7" key="2">
    <citation type="submission" date="2020-09" db="EMBL/GenBank/DDBJ databases">
        <authorList>
            <person name="Luo X."/>
        </authorList>
    </citation>
    <scope>NUCLEOTIDE SEQUENCE</scope>
    <source>
        <strain evidence="7">TRM S81-3</strain>
    </source>
</reference>
<dbReference type="GO" id="GO:0017000">
    <property type="term" value="P:antibiotic biosynthetic process"/>
    <property type="evidence" value="ECO:0007669"/>
    <property type="project" value="InterPro"/>
</dbReference>
<dbReference type="InterPro" id="IPR023343">
    <property type="entry name" value="Penicillin_amidase_dom1"/>
</dbReference>
<dbReference type="InterPro" id="IPR043146">
    <property type="entry name" value="Penicillin_amidase_N_B-knob"/>
</dbReference>